<dbReference type="InterPro" id="IPR036388">
    <property type="entry name" value="WH-like_DNA-bd_sf"/>
</dbReference>
<comment type="caution">
    <text evidence="5">The sequence shown here is derived from an EMBL/GenBank/DDBJ whole genome shotgun (WGS) entry which is preliminary data.</text>
</comment>
<feature type="domain" description="R13L1/DRL21-like LRR repeat region" evidence="4">
    <location>
        <begin position="412"/>
        <end position="536"/>
    </location>
</feature>
<dbReference type="Gene3D" id="1.10.10.10">
    <property type="entry name" value="Winged helix-like DNA-binding domain superfamily/Winged helix DNA-binding domain"/>
    <property type="match status" value="1"/>
</dbReference>
<keyword evidence="2" id="KW-0611">Plant defense</keyword>
<sequence length="853" mass="96002">MGEITGAFKIWEKGSKILVTTRMKSVAEMIATIIGGKMEVLTLNGLEYEDYLQLFNRHAFAGSNPESHGDLNSIGGEIAKKLGGCPLAAKVMGGHLKHKHERYWDKILKEDIRINADTSEHGFKAILRLSYQNLPTNLQRCFKFCSIFPQDYVFEKEELIYMWIGLGLLPEMNQQLEDTGREFIEYLLRKSFFDVKESNSSTLCFVMHDLLHDLARSVSVEECLAIEDGLENNINFPENIRHLYISADPKNYNFFTGIAQLKKLSTLIIAFKGDDPDDNHVPLLTEILNALKGLRVLSLTATFSCKLPDVIGSLIHLRHLSVQQTTNDSKLDWFPEAVYQLYNLRVLRFLGGSGGDYAEINVESLTNLTNLINLRLLDVPTTIKDRIPYIGKLVDLQGTINFHVQAEDGYKITELKNLTGIRELSICHLEEVECSEAREVNLSKKENLRSLNLVWSMVSTRASEDVERIADMLCPPTRLRELTITGYTGKRSPLWMKFFSDKTYFLTYISLIGCRNWSDLPDLWHLPLLKDLRIKDSGLVSVPELFKATSANLEASSSSSSPRTSISLERLEIKYCEKLEILQPDGFKNINALKTLIIGDCPKLTFSETNAELLPTRLQHLSIGPCKNLEIPLLNSLDELHSLKSLCFENCATITTLPSADVFVTLTALKILKIKNCTALESLGGLEAIPSLHSLTIFGCNQLIQPSSSQNHSNGHTNQVCTRNTNSITTLKSLNIDTESLMSIETIRKLTTVEEIKIGNASTTNPWQALEVSVRNSLKRLYLCNATQVVYLPRFPTSLQSLHICGCNGAFLNQYQNGSRPTIGSVEFCEVRCSDQQLFMSDLEFNRNDLAYQ</sequence>
<dbReference type="SUPFAM" id="SSF52540">
    <property type="entry name" value="P-loop containing nucleoside triphosphate hydrolases"/>
    <property type="match status" value="1"/>
</dbReference>
<evidence type="ECO:0000313" key="5">
    <source>
        <dbReference type="EMBL" id="KAJ4753161.1"/>
    </source>
</evidence>
<organism evidence="5 6">
    <name type="scientific">Rhynchospora pubera</name>
    <dbReference type="NCBI Taxonomy" id="906938"/>
    <lineage>
        <taxon>Eukaryota</taxon>
        <taxon>Viridiplantae</taxon>
        <taxon>Streptophyta</taxon>
        <taxon>Embryophyta</taxon>
        <taxon>Tracheophyta</taxon>
        <taxon>Spermatophyta</taxon>
        <taxon>Magnoliopsida</taxon>
        <taxon>Liliopsida</taxon>
        <taxon>Poales</taxon>
        <taxon>Cyperaceae</taxon>
        <taxon>Cyperoideae</taxon>
        <taxon>Rhynchosporeae</taxon>
        <taxon>Rhynchospora</taxon>
    </lineage>
</organism>
<dbReference type="Pfam" id="PF25019">
    <property type="entry name" value="LRR_R13L1-DRL21"/>
    <property type="match status" value="1"/>
</dbReference>
<feature type="domain" description="Disease resistance protein winged helix" evidence="3">
    <location>
        <begin position="147"/>
        <end position="215"/>
    </location>
</feature>
<dbReference type="SUPFAM" id="SSF52058">
    <property type="entry name" value="L domain-like"/>
    <property type="match status" value="2"/>
</dbReference>
<dbReference type="PANTHER" id="PTHR36766">
    <property type="entry name" value="PLANT BROAD-SPECTRUM MILDEW RESISTANCE PROTEIN RPW8"/>
    <property type="match status" value="1"/>
</dbReference>
<name>A0AAV8CFB4_9POAL</name>
<dbReference type="InterPro" id="IPR042197">
    <property type="entry name" value="Apaf_helical"/>
</dbReference>
<dbReference type="AlphaFoldDB" id="A0AAV8CFB4"/>
<dbReference type="GO" id="GO:0006952">
    <property type="term" value="P:defense response"/>
    <property type="evidence" value="ECO:0007669"/>
    <property type="project" value="UniProtKB-KW"/>
</dbReference>
<evidence type="ECO:0000259" key="4">
    <source>
        <dbReference type="Pfam" id="PF25019"/>
    </source>
</evidence>
<dbReference type="InterPro" id="IPR058922">
    <property type="entry name" value="WHD_DRP"/>
</dbReference>
<gene>
    <name evidence="5" type="ORF">LUZ62_087566</name>
</gene>
<dbReference type="SUPFAM" id="SSF52047">
    <property type="entry name" value="RNI-like"/>
    <property type="match status" value="1"/>
</dbReference>
<accession>A0AAV8CFB4</accession>
<proteinExistence type="predicted"/>
<keyword evidence="6" id="KW-1185">Reference proteome</keyword>
<evidence type="ECO:0000259" key="3">
    <source>
        <dbReference type="Pfam" id="PF23559"/>
    </source>
</evidence>
<dbReference type="EMBL" id="JAMFTS010000005">
    <property type="protein sequence ID" value="KAJ4753161.1"/>
    <property type="molecule type" value="Genomic_DNA"/>
</dbReference>
<evidence type="ECO:0000313" key="6">
    <source>
        <dbReference type="Proteomes" id="UP001140206"/>
    </source>
</evidence>
<dbReference type="Gene3D" id="3.80.10.10">
    <property type="entry name" value="Ribonuclease Inhibitor"/>
    <property type="match status" value="2"/>
</dbReference>
<dbReference type="GO" id="GO:0043531">
    <property type="term" value="F:ADP binding"/>
    <property type="evidence" value="ECO:0007669"/>
    <property type="project" value="InterPro"/>
</dbReference>
<dbReference type="InterPro" id="IPR027417">
    <property type="entry name" value="P-loop_NTPase"/>
</dbReference>
<reference evidence="5" key="1">
    <citation type="submission" date="2022-08" db="EMBL/GenBank/DDBJ databases">
        <authorList>
            <person name="Marques A."/>
        </authorList>
    </citation>
    <scope>NUCLEOTIDE SEQUENCE</scope>
    <source>
        <strain evidence="5">RhyPub2mFocal</strain>
        <tissue evidence="5">Leaves</tissue>
    </source>
</reference>
<evidence type="ECO:0000256" key="2">
    <source>
        <dbReference type="ARBA" id="ARBA00022821"/>
    </source>
</evidence>
<dbReference type="InterPro" id="IPR056789">
    <property type="entry name" value="LRR_R13L1-DRL21"/>
</dbReference>
<dbReference type="PANTHER" id="PTHR36766:SF40">
    <property type="entry name" value="DISEASE RESISTANCE PROTEIN RGA3"/>
    <property type="match status" value="1"/>
</dbReference>
<evidence type="ECO:0000256" key="1">
    <source>
        <dbReference type="ARBA" id="ARBA00022614"/>
    </source>
</evidence>
<dbReference type="Pfam" id="PF23559">
    <property type="entry name" value="WHD_DRP"/>
    <property type="match status" value="1"/>
</dbReference>
<protein>
    <submittedName>
        <fullName evidence="5">Disease resistance protein RGA2</fullName>
    </submittedName>
</protein>
<dbReference type="InterPro" id="IPR032675">
    <property type="entry name" value="LRR_dom_sf"/>
</dbReference>
<dbReference type="Proteomes" id="UP001140206">
    <property type="component" value="Chromosome 5"/>
</dbReference>
<keyword evidence="1" id="KW-0433">Leucine-rich repeat</keyword>
<dbReference type="Gene3D" id="1.10.8.430">
    <property type="entry name" value="Helical domain of apoptotic protease-activating factors"/>
    <property type="match status" value="1"/>
</dbReference>